<dbReference type="CDD" id="cd00082">
    <property type="entry name" value="HisKA"/>
    <property type="match status" value="1"/>
</dbReference>
<dbReference type="SMART" id="SM00388">
    <property type="entry name" value="HisKA"/>
    <property type="match status" value="1"/>
</dbReference>
<dbReference type="EMBL" id="WNCL01000054">
    <property type="protein sequence ID" value="MTU44217.1"/>
    <property type="molecule type" value="Genomic_DNA"/>
</dbReference>
<protein>
    <recommendedName>
        <fullName evidence="2">histidine kinase</fullName>
        <ecNumber evidence="2">2.7.13.3</ecNumber>
    </recommendedName>
</protein>
<keyword evidence="9" id="KW-1133">Transmembrane helix</keyword>
<dbReference type="InterPro" id="IPR005467">
    <property type="entry name" value="His_kinase_dom"/>
</dbReference>
<evidence type="ECO:0000256" key="4">
    <source>
        <dbReference type="ARBA" id="ARBA00022679"/>
    </source>
</evidence>
<dbReference type="AlphaFoldDB" id="A0A6I3S630"/>
<dbReference type="InterPro" id="IPR036890">
    <property type="entry name" value="HATPase_C_sf"/>
</dbReference>
<dbReference type="PANTHER" id="PTHR43065:SF10">
    <property type="entry name" value="PEROXIDE STRESS-ACTIVATED HISTIDINE KINASE MAK3"/>
    <property type="match status" value="1"/>
</dbReference>
<keyword evidence="8" id="KW-0902">Two-component regulatory system</keyword>
<dbReference type="Gene3D" id="3.30.565.10">
    <property type="entry name" value="Histidine kinase-like ATPase, C-terminal domain"/>
    <property type="match status" value="1"/>
</dbReference>
<proteinExistence type="predicted"/>
<keyword evidence="4" id="KW-0808">Transferase</keyword>
<evidence type="ECO:0000256" key="2">
    <source>
        <dbReference type="ARBA" id="ARBA00012438"/>
    </source>
</evidence>
<evidence type="ECO:0000256" key="6">
    <source>
        <dbReference type="ARBA" id="ARBA00022777"/>
    </source>
</evidence>
<dbReference type="InterPro" id="IPR003661">
    <property type="entry name" value="HisK_dim/P_dom"/>
</dbReference>
<gene>
    <name evidence="12" type="ORF">GMD42_11525</name>
</gene>
<dbReference type="Gene3D" id="3.40.190.10">
    <property type="entry name" value="Periplasmic binding protein-like II"/>
    <property type="match status" value="1"/>
</dbReference>
<organism evidence="12 13">
    <name type="scientific">Parasutterella excrementihominis</name>
    <dbReference type="NCBI Taxonomy" id="487175"/>
    <lineage>
        <taxon>Bacteria</taxon>
        <taxon>Pseudomonadati</taxon>
        <taxon>Pseudomonadota</taxon>
        <taxon>Betaproteobacteria</taxon>
        <taxon>Burkholderiales</taxon>
        <taxon>Sutterellaceae</taxon>
        <taxon>Parasutterella</taxon>
    </lineage>
</organism>
<dbReference type="SUPFAM" id="SSF53850">
    <property type="entry name" value="Periplasmic binding protein-like II"/>
    <property type="match status" value="1"/>
</dbReference>
<keyword evidence="3" id="KW-0597">Phosphoprotein</keyword>
<keyword evidence="10" id="KW-0732">Signal</keyword>
<dbReference type="GO" id="GO:0000155">
    <property type="term" value="F:phosphorelay sensor kinase activity"/>
    <property type="evidence" value="ECO:0007669"/>
    <property type="project" value="InterPro"/>
</dbReference>
<keyword evidence="9" id="KW-0812">Transmembrane</keyword>
<name>A0A6I3S630_9BURK</name>
<evidence type="ECO:0000313" key="13">
    <source>
        <dbReference type="Proteomes" id="UP000462362"/>
    </source>
</evidence>
<feature type="transmembrane region" description="Helical" evidence="9">
    <location>
        <begin position="300"/>
        <end position="321"/>
    </location>
</feature>
<dbReference type="GO" id="GO:0005524">
    <property type="term" value="F:ATP binding"/>
    <property type="evidence" value="ECO:0007669"/>
    <property type="project" value="UniProtKB-KW"/>
</dbReference>
<keyword evidence="9" id="KW-0472">Membrane</keyword>
<dbReference type="PANTHER" id="PTHR43065">
    <property type="entry name" value="SENSOR HISTIDINE KINASE"/>
    <property type="match status" value="1"/>
</dbReference>
<dbReference type="InterPro" id="IPR003594">
    <property type="entry name" value="HATPase_dom"/>
</dbReference>
<reference evidence="12 13" key="1">
    <citation type="journal article" date="2019" name="Nat. Med.">
        <title>A library of human gut bacterial isolates paired with longitudinal multiomics data enables mechanistic microbiome research.</title>
        <authorList>
            <person name="Poyet M."/>
            <person name="Groussin M."/>
            <person name="Gibbons S.M."/>
            <person name="Avila-Pacheco J."/>
            <person name="Jiang X."/>
            <person name="Kearney S.M."/>
            <person name="Perrotta A.R."/>
            <person name="Berdy B."/>
            <person name="Zhao S."/>
            <person name="Lieberman T.D."/>
            <person name="Swanson P.K."/>
            <person name="Smith M."/>
            <person name="Roesemann S."/>
            <person name="Alexander J.E."/>
            <person name="Rich S.A."/>
            <person name="Livny J."/>
            <person name="Vlamakis H."/>
            <person name="Clish C."/>
            <person name="Bullock K."/>
            <person name="Deik A."/>
            <person name="Scott J."/>
            <person name="Pierce K.A."/>
            <person name="Xavier R.J."/>
            <person name="Alm E.J."/>
        </authorList>
    </citation>
    <scope>NUCLEOTIDE SEQUENCE [LARGE SCALE GENOMIC DNA]</scope>
    <source>
        <strain evidence="12 13">BIOML-A2</strain>
    </source>
</reference>
<feature type="domain" description="Histidine kinase" evidence="11">
    <location>
        <begin position="368"/>
        <end position="576"/>
    </location>
</feature>
<dbReference type="SMART" id="SM00387">
    <property type="entry name" value="HATPase_c"/>
    <property type="match status" value="1"/>
</dbReference>
<evidence type="ECO:0000256" key="10">
    <source>
        <dbReference type="SAM" id="SignalP"/>
    </source>
</evidence>
<keyword evidence="6" id="KW-0418">Kinase</keyword>
<comment type="caution">
    <text evidence="12">The sequence shown here is derived from an EMBL/GenBank/DDBJ whole genome shotgun (WGS) entry which is preliminary data.</text>
</comment>
<evidence type="ECO:0000256" key="9">
    <source>
        <dbReference type="SAM" id="Phobius"/>
    </source>
</evidence>
<evidence type="ECO:0000259" key="11">
    <source>
        <dbReference type="PROSITE" id="PS50109"/>
    </source>
</evidence>
<dbReference type="Pfam" id="PF12974">
    <property type="entry name" value="Phosphonate-bd"/>
    <property type="match status" value="1"/>
</dbReference>
<evidence type="ECO:0000256" key="1">
    <source>
        <dbReference type="ARBA" id="ARBA00000085"/>
    </source>
</evidence>
<sequence length="581" mass="63674">MFARISIFLLSQLMLLSVHAAEQVVVGVSLDPPQDNNQKIVEPTLNVLKNTFGPQNLKIVRLPLPELEKNLEAGKIDIFLSTSGLSRRMAQKGAKELATMVSDRLPNPNEAYGTLFITRKDSPINNISDMQGHSVVANLKGGFYGHQIGLGELVKQGYDPYTFFSSVHYVGRDLKKVVDAVLKGKADVGSVSSCFLEDTYPKDGEVWKNLKGIGLKPNGTGCLASTDLYPNWSVSTMPTADPAVARKAAEALLAMPKAEGGMGWSIATDSTKTDELFKDLQIGPFGFLKDWFSKEFRTRYAGWLLLGIGLFASSLLLSFILGQIVRKRTRSLTESLKKQNELRRKEKAVSEKLSALERLGVVDQLSSIVVHELRQPLTTIRAFLFGAKKKAEKGVLSSEEALTVFEKIEAQSNRAQRIVDDVRKYAKQKTGKYEKFSLSDAVDSALKDFKDSGSYSGALKVAVNENIMMRGSRLEIELVVHNLLKNAAESISQHRRRHPLISIALSRKDDKAELIVSDNGGSMADAPSNVLSSSKPEGLGLGLLIVKAVAARHGGCFRLDVDDKKASACLTLPIPEDLNEK</sequence>
<dbReference type="RefSeq" id="WP_155168365.1">
    <property type="nucleotide sequence ID" value="NZ_WNCI01000056.1"/>
</dbReference>
<comment type="catalytic activity">
    <reaction evidence="1">
        <text>ATP + protein L-histidine = ADP + protein N-phospho-L-histidine.</text>
        <dbReference type="EC" id="2.7.13.3"/>
    </reaction>
</comment>
<evidence type="ECO:0000256" key="8">
    <source>
        <dbReference type="ARBA" id="ARBA00023012"/>
    </source>
</evidence>
<evidence type="ECO:0000313" key="12">
    <source>
        <dbReference type="EMBL" id="MTU44217.1"/>
    </source>
</evidence>
<dbReference type="InterPro" id="IPR036097">
    <property type="entry name" value="HisK_dim/P_sf"/>
</dbReference>
<dbReference type="Gene3D" id="1.10.287.130">
    <property type="match status" value="1"/>
</dbReference>
<keyword evidence="7" id="KW-0067">ATP-binding</keyword>
<dbReference type="PROSITE" id="PS50109">
    <property type="entry name" value="HIS_KIN"/>
    <property type="match status" value="1"/>
</dbReference>
<feature type="signal peptide" evidence="10">
    <location>
        <begin position="1"/>
        <end position="20"/>
    </location>
</feature>
<accession>A0A6I3S630</accession>
<keyword evidence="5" id="KW-0547">Nucleotide-binding</keyword>
<dbReference type="SUPFAM" id="SSF47384">
    <property type="entry name" value="Homodimeric domain of signal transducing histidine kinase"/>
    <property type="match status" value="1"/>
</dbReference>
<dbReference type="Pfam" id="PF00512">
    <property type="entry name" value="HisKA"/>
    <property type="match status" value="1"/>
</dbReference>
<dbReference type="EC" id="2.7.13.3" evidence="2"/>
<feature type="chain" id="PRO_5035315418" description="histidine kinase" evidence="10">
    <location>
        <begin position="21"/>
        <end position="581"/>
    </location>
</feature>
<dbReference type="SUPFAM" id="SSF55874">
    <property type="entry name" value="ATPase domain of HSP90 chaperone/DNA topoisomerase II/histidine kinase"/>
    <property type="match status" value="1"/>
</dbReference>
<dbReference type="Pfam" id="PF02518">
    <property type="entry name" value="HATPase_c"/>
    <property type="match status" value="1"/>
</dbReference>
<evidence type="ECO:0000256" key="7">
    <source>
        <dbReference type="ARBA" id="ARBA00022840"/>
    </source>
</evidence>
<dbReference type="Proteomes" id="UP000462362">
    <property type="component" value="Unassembled WGS sequence"/>
</dbReference>
<evidence type="ECO:0000256" key="5">
    <source>
        <dbReference type="ARBA" id="ARBA00022741"/>
    </source>
</evidence>
<evidence type="ECO:0000256" key="3">
    <source>
        <dbReference type="ARBA" id="ARBA00022553"/>
    </source>
</evidence>